<dbReference type="EMBL" id="CP012661">
    <property type="protein sequence ID" value="AMY70333.1"/>
    <property type="molecule type" value="Genomic_DNA"/>
</dbReference>
<dbReference type="PANTHER" id="PTHR37418:SF2">
    <property type="entry name" value="3-KETO-5-AMINOHEXANOATE CLEAVAGE ENZYME"/>
    <property type="match status" value="1"/>
</dbReference>
<dbReference type="PANTHER" id="PTHR37418">
    <property type="entry name" value="3-KETO-5-AMINOHEXANOATE CLEAVAGE ENZYME-RELATED"/>
    <property type="match status" value="1"/>
</dbReference>
<sequence length="314" mass="34535">MTKADRNKVIITCAITGATHTPTMSDHLPITPDQIIEQAIGAAKAGAAVIHLHARDPETHRPTPDLGIWLHILRSIRDECDAVLNMTTGGSTFMSIEDRLHAPSTASPELCSCNMGSMNFGTYAMIDKYRGSWKYDWEEEYLEASRNAIFRNTFGDIETILSVMGKDGTRFEFECYDVGHLYNLAHMLDRGLVQTPMFLQLIVGTLGGIGPGPENLMFMKETADRLFGRETYQWSVLAGGRHQMNMATMAVTMGGNVRVGLEDSLYAGRGKLAQSNAEQVVMIRGIIEGLTKEVASPEDARRMLGLKGASQVAF</sequence>
<keyword evidence="4" id="KW-0862">Zinc</keyword>
<dbReference type="Gene3D" id="3.20.20.70">
    <property type="entry name" value="Aldolase class I"/>
    <property type="match status" value="1"/>
</dbReference>
<dbReference type="InterPro" id="IPR013785">
    <property type="entry name" value="Aldolase_TIM"/>
</dbReference>
<dbReference type="STRING" id="1335048.AKL17_3100"/>
<dbReference type="GO" id="GO:0043720">
    <property type="term" value="F:3-keto-5-aminohexanoate cleavage activity"/>
    <property type="evidence" value="ECO:0007669"/>
    <property type="project" value="InterPro"/>
</dbReference>
<comment type="cofactor">
    <cofactor evidence="1">
        <name>Zn(2+)</name>
        <dbReference type="ChEBI" id="CHEBI:29105"/>
    </cofactor>
</comment>
<dbReference type="Proteomes" id="UP000076128">
    <property type="component" value="Chromosome"/>
</dbReference>
<keyword evidence="3" id="KW-0479">Metal-binding</keyword>
<protein>
    <recommendedName>
        <fullName evidence="7">3-keto-5-aminohexanoate cleavage protein</fullName>
    </recommendedName>
</protein>
<evidence type="ECO:0000256" key="3">
    <source>
        <dbReference type="ARBA" id="ARBA00022723"/>
    </source>
</evidence>
<keyword evidence="6" id="KW-1185">Reference proteome</keyword>
<accession>A0A165SRC4</accession>
<evidence type="ECO:0000313" key="5">
    <source>
        <dbReference type="EMBL" id="AMY70333.1"/>
    </source>
</evidence>
<keyword evidence="2" id="KW-0808">Transferase</keyword>
<evidence type="ECO:0008006" key="7">
    <source>
        <dbReference type="Google" id="ProtNLM"/>
    </source>
</evidence>
<organism evidence="5 6">
    <name type="scientific">Frigidibacter mobilis</name>
    <dbReference type="NCBI Taxonomy" id="1335048"/>
    <lineage>
        <taxon>Bacteria</taxon>
        <taxon>Pseudomonadati</taxon>
        <taxon>Pseudomonadota</taxon>
        <taxon>Alphaproteobacteria</taxon>
        <taxon>Rhodobacterales</taxon>
        <taxon>Paracoccaceae</taxon>
        <taxon>Frigidibacter</taxon>
    </lineage>
</organism>
<dbReference type="KEGG" id="daa:AKL17_3100"/>
<evidence type="ECO:0000256" key="4">
    <source>
        <dbReference type="ARBA" id="ARBA00022833"/>
    </source>
</evidence>
<name>A0A165SRC4_9RHOB</name>
<gene>
    <name evidence="5" type="ORF">AKL17_3100</name>
</gene>
<dbReference type="GO" id="GO:0046872">
    <property type="term" value="F:metal ion binding"/>
    <property type="evidence" value="ECO:0007669"/>
    <property type="project" value="UniProtKB-KW"/>
</dbReference>
<dbReference type="InterPro" id="IPR008567">
    <property type="entry name" value="BKACE"/>
</dbReference>
<reference evidence="5 6" key="1">
    <citation type="submission" date="2015-09" db="EMBL/GenBank/DDBJ databases">
        <title>Complete genome sequence of Defluviimonas alba cai42t isolated from an oilfield in Xinjiang.</title>
        <authorList>
            <person name="Geng S."/>
            <person name="Pan X."/>
            <person name="Wu X."/>
        </authorList>
    </citation>
    <scope>NUCLEOTIDE SEQUENCE [LARGE SCALE GENOMIC DNA]</scope>
    <source>
        <strain evidence="6">cai42</strain>
    </source>
</reference>
<dbReference type="Pfam" id="PF05853">
    <property type="entry name" value="BKACE"/>
    <property type="match status" value="1"/>
</dbReference>
<dbReference type="AlphaFoldDB" id="A0A165SRC4"/>
<dbReference type="RefSeq" id="WP_066814555.1">
    <property type="nucleotide sequence ID" value="NZ_CP012661.1"/>
</dbReference>
<evidence type="ECO:0000256" key="2">
    <source>
        <dbReference type="ARBA" id="ARBA00022679"/>
    </source>
</evidence>
<dbReference type="PATRIC" id="fig|1335048.3.peg.3220"/>
<evidence type="ECO:0000313" key="6">
    <source>
        <dbReference type="Proteomes" id="UP000076128"/>
    </source>
</evidence>
<proteinExistence type="predicted"/>
<dbReference type="OrthoDB" id="9805277at2"/>
<evidence type="ECO:0000256" key="1">
    <source>
        <dbReference type="ARBA" id="ARBA00001947"/>
    </source>
</evidence>